<accession>A0AAE3AX68</accession>
<gene>
    <name evidence="2" type="ORF">LKD45_12465</name>
</gene>
<evidence type="ECO:0000313" key="2">
    <source>
        <dbReference type="EMBL" id="MCC2168490.1"/>
    </source>
</evidence>
<dbReference type="Proteomes" id="UP001199355">
    <property type="component" value="Unassembled WGS sequence"/>
</dbReference>
<keyword evidence="3" id="KW-1185">Reference proteome</keyword>
<organism evidence="2 3">
    <name type="scientific">Gallintestinimicrobium propionicum</name>
    <dbReference type="NCBI Taxonomy" id="2981770"/>
    <lineage>
        <taxon>Bacteria</taxon>
        <taxon>Bacillati</taxon>
        <taxon>Bacillota</taxon>
        <taxon>Clostridia</taxon>
        <taxon>Lachnospirales</taxon>
        <taxon>Lachnospiraceae</taxon>
        <taxon>Gallintestinimicrobium</taxon>
    </lineage>
</organism>
<dbReference type="InterPro" id="IPR007492">
    <property type="entry name" value="LytTR_DNA-bd_dom"/>
</dbReference>
<dbReference type="SMART" id="SM00850">
    <property type="entry name" value="LytTR"/>
    <property type="match status" value="1"/>
</dbReference>
<dbReference type="InterPro" id="IPR046947">
    <property type="entry name" value="LytR-like"/>
</dbReference>
<dbReference type="Gene3D" id="2.40.50.1020">
    <property type="entry name" value="LytTr DNA-binding domain"/>
    <property type="match status" value="1"/>
</dbReference>
<evidence type="ECO:0000313" key="3">
    <source>
        <dbReference type="Proteomes" id="UP001199355"/>
    </source>
</evidence>
<protein>
    <submittedName>
        <fullName evidence="2">LytTR family transcriptional regulator</fullName>
    </submittedName>
</protein>
<dbReference type="Pfam" id="PF04397">
    <property type="entry name" value="LytTR"/>
    <property type="match status" value="1"/>
</dbReference>
<dbReference type="GO" id="GO:0000156">
    <property type="term" value="F:phosphorelay response regulator activity"/>
    <property type="evidence" value="ECO:0007669"/>
    <property type="project" value="InterPro"/>
</dbReference>
<name>A0AAE3AX68_9FIRM</name>
<dbReference type="PROSITE" id="PS50930">
    <property type="entry name" value="HTH_LYTTR"/>
    <property type="match status" value="1"/>
</dbReference>
<proteinExistence type="predicted"/>
<evidence type="ECO:0000259" key="1">
    <source>
        <dbReference type="PROSITE" id="PS50930"/>
    </source>
</evidence>
<dbReference type="GO" id="GO:0003677">
    <property type="term" value="F:DNA binding"/>
    <property type="evidence" value="ECO:0007669"/>
    <property type="project" value="InterPro"/>
</dbReference>
<sequence length="251" mass="29172">MPLVGLCGEPKEALEKIEYMMQALSLQGQFSEEDPVQAKKNRQTEFVRITEKSAEALEALDCLIWSGSCENVLSEEADSLLEEYPRLAVIFVADSPEAVFDALTKPFFHVVRGYALEQDLKAALAKLKKQRRTGSGYRSFPYRESPSSDGRIRVREKEILYLESMRHEIWVHCEKKVFLTSETLGYWEEKLRVRSFLRVHKSFLVNPGQISRIGREMIELEDGSRLPVSRYRYPEVMARYEAWIRHAEFLE</sequence>
<dbReference type="EMBL" id="JAJEQF010000037">
    <property type="protein sequence ID" value="MCC2168490.1"/>
    <property type="molecule type" value="Genomic_DNA"/>
</dbReference>
<feature type="domain" description="HTH LytTR-type" evidence="1">
    <location>
        <begin position="149"/>
        <end position="242"/>
    </location>
</feature>
<dbReference type="AlphaFoldDB" id="A0AAE3AX68"/>
<dbReference type="PANTHER" id="PTHR37299:SF1">
    <property type="entry name" value="STAGE 0 SPORULATION PROTEIN A HOMOLOG"/>
    <property type="match status" value="1"/>
</dbReference>
<dbReference type="PANTHER" id="PTHR37299">
    <property type="entry name" value="TRANSCRIPTIONAL REGULATOR-RELATED"/>
    <property type="match status" value="1"/>
</dbReference>
<reference evidence="2 3" key="1">
    <citation type="submission" date="2021-10" db="EMBL/GenBank/DDBJ databases">
        <title>Anaerobic single-cell dispensing facilitates the cultivation of human gut bacteria.</title>
        <authorList>
            <person name="Afrizal A."/>
        </authorList>
    </citation>
    <scope>NUCLEOTIDE SEQUENCE [LARGE SCALE GENOMIC DNA]</scope>
    <source>
        <strain evidence="2 3">CLA-AA-H244</strain>
    </source>
</reference>
<dbReference type="RefSeq" id="WP_308728720.1">
    <property type="nucleotide sequence ID" value="NZ_JAJEQF010000037.1"/>
</dbReference>
<comment type="caution">
    <text evidence="2">The sequence shown here is derived from an EMBL/GenBank/DDBJ whole genome shotgun (WGS) entry which is preliminary data.</text>
</comment>